<sequence>MKGWLSIKVLLTVALSTPISTSRAASRYHDPVSVANPA</sequence>
<evidence type="ECO:0000313" key="2">
    <source>
        <dbReference type="Proteomes" id="UP000050164"/>
    </source>
</evidence>
<dbReference type="AlphaFoldDB" id="A0A655AYJ7"/>
<accession>A0A655AYJ7</accession>
<proteinExistence type="predicted"/>
<organism evidence="1 2">
    <name type="scientific">Mycobacterium tuberculosis</name>
    <dbReference type="NCBI Taxonomy" id="1773"/>
    <lineage>
        <taxon>Bacteria</taxon>
        <taxon>Bacillati</taxon>
        <taxon>Actinomycetota</taxon>
        <taxon>Actinomycetes</taxon>
        <taxon>Mycobacteriales</taxon>
        <taxon>Mycobacteriaceae</taxon>
        <taxon>Mycobacterium</taxon>
        <taxon>Mycobacterium tuberculosis complex</taxon>
    </lineage>
</organism>
<evidence type="ECO:0000313" key="1">
    <source>
        <dbReference type="EMBL" id="CKU59818.1"/>
    </source>
</evidence>
<name>A0A655AYJ7_MYCTX</name>
<dbReference type="Proteomes" id="UP000050164">
    <property type="component" value="Unassembled WGS sequence"/>
</dbReference>
<reference evidence="1 2" key="1">
    <citation type="submission" date="2015-03" db="EMBL/GenBank/DDBJ databases">
        <authorList>
            <consortium name="Pathogen Informatics"/>
        </authorList>
    </citation>
    <scope>NUCLEOTIDE SEQUENCE [LARGE SCALE GENOMIC DNA]</scope>
    <source>
        <strain evidence="1 2">Bir 185</strain>
    </source>
</reference>
<gene>
    <name evidence="1" type="ORF">ERS027659_05248</name>
</gene>
<dbReference type="EMBL" id="CNFT01002880">
    <property type="protein sequence ID" value="CKU59818.1"/>
    <property type="molecule type" value="Genomic_DNA"/>
</dbReference>
<protein>
    <submittedName>
        <fullName evidence="1">Uncharacterized protein</fullName>
    </submittedName>
</protein>